<gene>
    <name evidence="1" type="ORF">GUJ93_ZPchr0006g41782</name>
</gene>
<protein>
    <submittedName>
        <fullName evidence="1">Uncharacterized protein</fullName>
    </submittedName>
</protein>
<organism evidence="1 2">
    <name type="scientific">Zizania palustris</name>
    <name type="common">Northern wild rice</name>
    <dbReference type="NCBI Taxonomy" id="103762"/>
    <lineage>
        <taxon>Eukaryota</taxon>
        <taxon>Viridiplantae</taxon>
        <taxon>Streptophyta</taxon>
        <taxon>Embryophyta</taxon>
        <taxon>Tracheophyta</taxon>
        <taxon>Spermatophyta</taxon>
        <taxon>Magnoliopsida</taxon>
        <taxon>Liliopsida</taxon>
        <taxon>Poales</taxon>
        <taxon>Poaceae</taxon>
        <taxon>BOP clade</taxon>
        <taxon>Oryzoideae</taxon>
        <taxon>Oryzeae</taxon>
        <taxon>Zizaniinae</taxon>
        <taxon>Zizania</taxon>
    </lineage>
</organism>
<evidence type="ECO:0000313" key="1">
    <source>
        <dbReference type="EMBL" id="KAG8074023.1"/>
    </source>
</evidence>
<dbReference type="EMBL" id="JAAALK010000283">
    <property type="protein sequence ID" value="KAG8074023.1"/>
    <property type="molecule type" value="Genomic_DNA"/>
</dbReference>
<name>A0A8J5SJT7_ZIZPA</name>
<dbReference type="AlphaFoldDB" id="A0A8J5SJT7"/>
<dbReference type="Proteomes" id="UP000729402">
    <property type="component" value="Unassembled WGS sequence"/>
</dbReference>
<reference evidence="1" key="1">
    <citation type="journal article" date="2021" name="bioRxiv">
        <title>Whole Genome Assembly and Annotation of Northern Wild Rice, Zizania palustris L., Supports a Whole Genome Duplication in the Zizania Genus.</title>
        <authorList>
            <person name="Haas M."/>
            <person name="Kono T."/>
            <person name="Macchietto M."/>
            <person name="Millas R."/>
            <person name="McGilp L."/>
            <person name="Shao M."/>
            <person name="Duquette J."/>
            <person name="Hirsch C.N."/>
            <person name="Kimball J."/>
        </authorList>
    </citation>
    <scope>NUCLEOTIDE SEQUENCE</scope>
    <source>
        <tissue evidence="1">Fresh leaf tissue</tissue>
    </source>
</reference>
<keyword evidence="2" id="KW-1185">Reference proteome</keyword>
<proteinExistence type="predicted"/>
<reference evidence="1" key="2">
    <citation type="submission" date="2021-02" db="EMBL/GenBank/DDBJ databases">
        <authorList>
            <person name="Kimball J.A."/>
            <person name="Haas M.W."/>
            <person name="Macchietto M."/>
            <person name="Kono T."/>
            <person name="Duquette J."/>
            <person name="Shao M."/>
        </authorList>
    </citation>
    <scope>NUCLEOTIDE SEQUENCE</scope>
    <source>
        <tissue evidence="1">Fresh leaf tissue</tissue>
    </source>
</reference>
<evidence type="ECO:0000313" key="2">
    <source>
        <dbReference type="Proteomes" id="UP000729402"/>
    </source>
</evidence>
<accession>A0A8J5SJT7</accession>
<comment type="caution">
    <text evidence="1">The sequence shown here is derived from an EMBL/GenBank/DDBJ whole genome shotgun (WGS) entry which is preliminary data.</text>
</comment>
<sequence length="78" mass="8606">MELRLLELELIYVALYCSLGNPLAIPPRGTLALAAGRLPRRLRASRSGAGVADPIRRLAPSRSRLSINKRHSFRLLSS</sequence>